<comment type="caution">
    <text evidence="4">The sequence shown here is derived from an EMBL/GenBank/DDBJ whole genome shotgun (WGS) entry which is preliminary data.</text>
</comment>
<sequence>MTSHRIGDFADDPNWISFGKSLRHAVQDPSSYGFTSSEKLLAEVARLRGVDTASLRNPLAAVAWIEANAPEALNDENAHVPMTGVLLLSQIGILDKGLAEKIGPDFFSGALSREDLRRALEELKARPGIGKIAAHDRIKRAEAFENRVFDYLQSHPDVLGLGERVTVIPSTRAATAPYDFAAIRDGEMVAAIEVKSSRQKLHYRYLFETLAMIALAARKYNRALLVVPEDWGDAIDKIGELIRSLSLEGVQHAMFSEEDGGHLTVFNSATDKAKPGRQPTEAHLRDPLSTRLGILSGKSEDRILTDEKRAQSQNDASGETKLAAANSADEANRIVELDPSNIHSAGVEDRMDGGLRDIDALAASIRAVGQKIPILVRPHTQRSGEYEIVAGRRRLEACRIAGLPVRAEIQDLDERELVIGQAIENIAREDLTYIERARVAVRMVDEVGLPQSAIDEAFSCGKTDRSRYLKIGRGLSGDILSWIGKAPSVGRPRWERLVKLVARDSEAEPRMRATIDALEDEAVNLTSDQRFARIWYAAGKVPEPADDRQLPDDLVSVEGLSEPVARVRKSKDGLEITLFDGTKDGLLEWVEANKSSVIEQLVRLHERKTGS</sequence>
<dbReference type="PANTHER" id="PTHR33375">
    <property type="entry name" value="CHROMOSOME-PARTITIONING PROTEIN PARB-RELATED"/>
    <property type="match status" value="1"/>
</dbReference>
<dbReference type="SMART" id="SM00470">
    <property type="entry name" value="ParB"/>
    <property type="match status" value="1"/>
</dbReference>
<dbReference type="InterPro" id="IPR050336">
    <property type="entry name" value="Chromosome_partition/occlusion"/>
</dbReference>
<dbReference type="AlphaFoldDB" id="A0A438AGT4"/>
<dbReference type="OrthoDB" id="7908920at2"/>
<dbReference type="NCBIfam" id="TIGR00180">
    <property type="entry name" value="parB_part"/>
    <property type="match status" value="1"/>
</dbReference>
<dbReference type="InterPro" id="IPR036086">
    <property type="entry name" value="ParB/Sulfiredoxin_sf"/>
</dbReference>
<dbReference type="NCBIfam" id="TIGR03454">
    <property type="entry name" value="partition_RepB"/>
    <property type="match status" value="1"/>
</dbReference>
<dbReference type="Gene3D" id="3.90.1530.30">
    <property type="match status" value="1"/>
</dbReference>
<evidence type="ECO:0000256" key="2">
    <source>
        <dbReference type="SAM" id="MobiDB-lite"/>
    </source>
</evidence>
<dbReference type="EMBL" id="RQXX01000003">
    <property type="protein sequence ID" value="RVV97931.1"/>
    <property type="molecule type" value="Genomic_DNA"/>
</dbReference>
<dbReference type="InterPro" id="IPR003115">
    <property type="entry name" value="ParB_N"/>
</dbReference>
<gene>
    <name evidence="4" type="primary">repB</name>
    <name evidence="4" type="ORF">EKE94_10700</name>
</gene>
<dbReference type="Gene3D" id="1.10.10.2830">
    <property type="match status" value="1"/>
</dbReference>
<feature type="region of interest" description="Disordered" evidence="2">
    <location>
        <begin position="306"/>
        <end position="327"/>
    </location>
</feature>
<dbReference type="RefSeq" id="WP_127906596.1">
    <property type="nucleotide sequence ID" value="NZ_RQXX01000003.1"/>
</dbReference>
<name>A0A438AGT4_9RHOB</name>
<dbReference type="Proteomes" id="UP000285908">
    <property type="component" value="Unassembled WGS sequence"/>
</dbReference>
<feature type="domain" description="ParB-like N-terminal" evidence="3">
    <location>
        <begin position="335"/>
        <end position="426"/>
    </location>
</feature>
<proteinExistence type="inferred from homology"/>
<accession>A0A438AGT4</accession>
<dbReference type="SUPFAM" id="SSF109709">
    <property type="entry name" value="KorB DNA-binding domain-like"/>
    <property type="match status" value="1"/>
</dbReference>
<dbReference type="GO" id="GO:0007059">
    <property type="term" value="P:chromosome segregation"/>
    <property type="evidence" value="ECO:0007669"/>
    <property type="project" value="TreeGrafter"/>
</dbReference>
<evidence type="ECO:0000259" key="3">
    <source>
        <dbReference type="SMART" id="SM00470"/>
    </source>
</evidence>
<keyword evidence="5" id="KW-1185">Reference proteome</keyword>
<dbReference type="InterPro" id="IPR037972">
    <property type="entry name" value="RepB_N"/>
</dbReference>
<dbReference type="GO" id="GO:0003677">
    <property type="term" value="F:DNA binding"/>
    <property type="evidence" value="ECO:0007669"/>
    <property type="project" value="InterPro"/>
</dbReference>
<evidence type="ECO:0000256" key="1">
    <source>
        <dbReference type="ARBA" id="ARBA00006295"/>
    </source>
</evidence>
<organism evidence="4 5">
    <name type="scientific">Mesobaculum littorinae</name>
    <dbReference type="NCBI Taxonomy" id="2486419"/>
    <lineage>
        <taxon>Bacteria</taxon>
        <taxon>Pseudomonadati</taxon>
        <taxon>Pseudomonadota</taxon>
        <taxon>Alphaproteobacteria</taxon>
        <taxon>Rhodobacterales</taxon>
        <taxon>Roseobacteraceae</taxon>
        <taxon>Mesobaculum</taxon>
    </lineage>
</organism>
<dbReference type="GO" id="GO:0005694">
    <property type="term" value="C:chromosome"/>
    <property type="evidence" value="ECO:0007669"/>
    <property type="project" value="TreeGrafter"/>
</dbReference>
<evidence type="ECO:0000313" key="4">
    <source>
        <dbReference type="EMBL" id="RVV97931.1"/>
    </source>
</evidence>
<evidence type="ECO:0000313" key="5">
    <source>
        <dbReference type="Proteomes" id="UP000285908"/>
    </source>
</evidence>
<dbReference type="CDD" id="cd16405">
    <property type="entry name" value="RepB_like_N"/>
    <property type="match status" value="1"/>
</dbReference>
<comment type="similarity">
    <text evidence="1">Belongs to the ParB family.</text>
</comment>
<reference evidence="4 5" key="1">
    <citation type="submission" date="2018-11" db="EMBL/GenBank/DDBJ databases">
        <title>Mesobaculum littorinae gen. nov., sp. nov., isolated from Littorina scabra that represents a novel genus of the order Rhodobacteraceae.</title>
        <authorList>
            <person name="Li F."/>
        </authorList>
    </citation>
    <scope>NUCLEOTIDE SEQUENCE [LARGE SCALE GENOMIC DNA]</scope>
    <source>
        <strain evidence="4 5">M0103</strain>
    </source>
</reference>
<dbReference type="SUPFAM" id="SSF110849">
    <property type="entry name" value="ParB/Sulfiredoxin"/>
    <property type="match status" value="1"/>
</dbReference>
<dbReference type="InterPro" id="IPR004437">
    <property type="entry name" value="ParB/RepB/Spo0J"/>
</dbReference>
<dbReference type="Pfam" id="PF02195">
    <property type="entry name" value="ParB_N"/>
    <property type="match status" value="1"/>
</dbReference>
<protein>
    <submittedName>
        <fullName evidence="4">Plasmid partitioning protein RepB</fullName>
    </submittedName>
</protein>
<dbReference type="PANTHER" id="PTHR33375:SF1">
    <property type="entry name" value="CHROMOSOME-PARTITIONING PROTEIN PARB-RELATED"/>
    <property type="match status" value="1"/>
</dbReference>
<dbReference type="InterPro" id="IPR017819">
    <property type="entry name" value="Plasmid_partition_RepB"/>
</dbReference>